<dbReference type="InterPro" id="IPR013087">
    <property type="entry name" value="Znf_C2H2_type"/>
</dbReference>
<dbReference type="InterPro" id="IPR046496">
    <property type="entry name" value="DUF6589"/>
</dbReference>
<gene>
    <name evidence="1" type="ORF">PACLA_8A054712</name>
</gene>
<dbReference type="PROSITE" id="PS50157">
    <property type="entry name" value="ZINC_FINGER_C2H2_2"/>
    <property type="match status" value="1"/>
</dbReference>
<comment type="caution">
    <text evidence="1">The sequence shown here is derived from an EMBL/GenBank/DDBJ whole genome shotgun (WGS) entry which is preliminary data.</text>
</comment>
<evidence type="ECO:0000313" key="2">
    <source>
        <dbReference type="Proteomes" id="UP001152795"/>
    </source>
</evidence>
<dbReference type="Proteomes" id="UP001152795">
    <property type="component" value="Unassembled WGS sequence"/>
</dbReference>
<proteinExistence type="predicted"/>
<keyword evidence="2" id="KW-1185">Reference proteome</keyword>
<dbReference type="OrthoDB" id="5956108at2759"/>
<dbReference type="PROSITE" id="PS00028">
    <property type="entry name" value="ZINC_FINGER_C2H2_1"/>
    <property type="match status" value="1"/>
</dbReference>
<sequence length="195" mass="22437">HEVDSHSFHVECGSSEKDSFGYFKCRAKCGYVYSTKAARNRHERQKHPSFSPLIPPSAEPAKEATPPEDYVYNYHRGKLAYGLILFEFNDAVKEGDGDRLFDVYKMALLLYKVGGHYKYAYVVMLYLVKNHCTRLYLPRHAFIPPTMSKTGFCTSSTSKNSNKPYLFLGKLITQKVTKQKIHESRNFYLPFTGHS</sequence>
<organism evidence="1 2">
    <name type="scientific">Paramuricea clavata</name>
    <name type="common">Red gorgonian</name>
    <name type="synonym">Violescent sea-whip</name>
    <dbReference type="NCBI Taxonomy" id="317549"/>
    <lineage>
        <taxon>Eukaryota</taxon>
        <taxon>Metazoa</taxon>
        <taxon>Cnidaria</taxon>
        <taxon>Anthozoa</taxon>
        <taxon>Octocorallia</taxon>
        <taxon>Malacalcyonacea</taxon>
        <taxon>Plexauridae</taxon>
        <taxon>Paramuricea</taxon>
    </lineage>
</organism>
<evidence type="ECO:0000313" key="1">
    <source>
        <dbReference type="EMBL" id="CAB4011927.1"/>
    </source>
</evidence>
<feature type="non-terminal residue" evidence="1">
    <location>
        <position position="1"/>
    </location>
</feature>
<name>A0A7D9ENZ8_PARCT</name>
<reference evidence="1" key="1">
    <citation type="submission" date="2020-04" db="EMBL/GenBank/DDBJ databases">
        <authorList>
            <person name="Alioto T."/>
            <person name="Alioto T."/>
            <person name="Gomez Garrido J."/>
        </authorList>
    </citation>
    <scope>NUCLEOTIDE SEQUENCE</scope>
    <source>
        <strain evidence="1">A484AB</strain>
    </source>
</reference>
<protein>
    <submittedName>
        <fullName evidence="1">Uncharacterized protein</fullName>
    </submittedName>
</protein>
<accession>A0A7D9ENZ8</accession>
<dbReference type="EMBL" id="CACRXK020007316">
    <property type="protein sequence ID" value="CAB4011927.1"/>
    <property type="molecule type" value="Genomic_DNA"/>
</dbReference>
<dbReference type="Pfam" id="PF20231">
    <property type="entry name" value="DUF6589"/>
    <property type="match status" value="1"/>
</dbReference>
<dbReference type="AlphaFoldDB" id="A0A7D9ENZ8"/>